<evidence type="ECO:0000259" key="4">
    <source>
        <dbReference type="PROSITE" id="PS50002"/>
    </source>
</evidence>
<dbReference type="PRINTS" id="PR00452">
    <property type="entry name" value="SH3DOMAIN"/>
</dbReference>
<dbReference type="SUPFAM" id="SSF50044">
    <property type="entry name" value="SH3-domain"/>
    <property type="match status" value="3"/>
</dbReference>
<dbReference type="Gene3D" id="2.30.30.40">
    <property type="entry name" value="SH3 Domains"/>
    <property type="match status" value="3"/>
</dbReference>
<dbReference type="OrthoDB" id="73680at2759"/>
<dbReference type="RefSeq" id="XP_023385150.1">
    <property type="nucleotide sequence ID" value="XM_023529382.1"/>
</dbReference>
<dbReference type="InterPro" id="IPR035468">
    <property type="entry name" value="SH3D21_SH3"/>
</dbReference>
<feature type="compositionally biased region" description="Basic and acidic residues" evidence="3">
    <location>
        <begin position="581"/>
        <end position="610"/>
    </location>
</feature>
<feature type="compositionally biased region" description="Polar residues" evidence="3">
    <location>
        <begin position="428"/>
        <end position="450"/>
    </location>
</feature>
<dbReference type="PRINTS" id="PR00499">
    <property type="entry name" value="P67PHOX"/>
</dbReference>
<dbReference type="CTD" id="79729"/>
<dbReference type="GO" id="GO:0016477">
    <property type="term" value="P:cell migration"/>
    <property type="evidence" value="ECO:0007669"/>
    <property type="project" value="TreeGrafter"/>
</dbReference>
<feature type="compositionally biased region" description="Low complexity" evidence="3">
    <location>
        <begin position="558"/>
        <end position="569"/>
    </location>
</feature>
<dbReference type="CDD" id="cd12142">
    <property type="entry name" value="SH3_D21-like"/>
    <property type="match status" value="1"/>
</dbReference>
<evidence type="ECO:0000256" key="3">
    <source>
        <dbReference type="SAM" id="MobiDB-lite"/>
    </source>
</evidence>
<evidence type="ECO:0000256" key="2">
    <source>
        <dbReference type="PROSITE-ProRule" id="PRU00192"/>
    </source>
</evidence>
<dbReference type="CDD" id="cd11874">
    <property type="entry name" value="SH3_CD2AP-like_2"/>
    <property type="match status" value="1"/>
</dbReference>
<dbReference type="Pfam" id="PF14604">
    <property type="entry name" value="SH3_9"/>
    <property type="match status" value="2"/>
</dbReference>
<feature type="domain" description="SH3" evidence="4">
    <location>
        <begin position="83"/>
        <end position="142"/>
    </location>
</feature>
<feature type="domain" description="SH3" evidence="4">
    <location>
        <begin position="181"/>
        <end position="242"/>
    </location>
</feature>
<dbReference type="PROSITE" id="PS50002">
    <property type="entry name" value="SH3"/>
    <property type="match status" value="3"/>
</dbReference>
<reference evidence="6" key="1">
    <citation type="submission" date="2025-08" db="UniProtKB">
        <authorList>
            <consortium name="RefSeq"/>
        </authorList>
    </citation>
    <scope>IDENTIFICATION</scope>
    <source>
        <tissue evidence="6">Kidney</tissue>
    </source>
</reference>
<gene>
    <name evidence="6" type="primary">SH3D21</name>
</gene>
<organism evidence="5 6">
    <name type="scientific">Pteropus vampyrus</name>
    <name type="common">Large flying fox</name>
    <dbReference type="NCBI Taxonomy" id="132908"/>
    <lineage>
        <taxon>Eukaryota</taxon>
        <taxon>Metazoa</taxon>
        <taxon>Chordata</taxon>
        <taxon>Craniata</taxon>
        <taxon>Vertebrata</taxon>
        <taxon>Euteleostomi</taxon>
        <taxon>Mammalia</taxon>
        <taxon>Eutheria</taxon>
        <taxon>Laurasiatheria</taxon>
        <taxon>Chiroptera</taxon>
        <taxon>Yinpterochiroptera</taxon>
        <taxon>Pteropodoidea</taxon>
        <taxon>Pteropodidae</taxon>
        <taxon>Pteropodinae</taxon>
        <taxon>Pteropus</taxon>
    </lineage>
</organism>
<evidence type="ECO:0000256" key="1">
    <source>
        <dbReference type="ARBA" id="ARBA00022443"/>
    </source>
</evidence>
<dbReference type="PANTHER" id="PTHR14167">
    <property type="entry name" value="SH3 DOMAIN-CONTAINING"/>
    <property type="match status" value="1"/>
</dbReference>
<dbReference type="GO" id="GO:0007015">
    <property type="term" value="P:actin filament organization"/>
    <property type="evidence" value="ECO:0007669"/>
    <property type="project" value="TreeGrafter"/>
</dbReference>
<dbReference type="InterPro" id="IPR036028">
    <property type="entry name" value="SH3-like_dom_sf"/>
</dbReference>
<feature type="compositionally biased region" description="Gly residues" evidence="3">
    <location>
        <begin position="644"/>
        <end position="657"/>
    </location>
</feature>
<dbReference type="InterPro" id="IPR050384">
    <property type="entry name" value="Endophilin_SH3RF"/>
</dbReference>
<dbReference type="AlphaFoldDB" id="A0A6P6CDK0"/>
<protein>
    <submittedName>
        <fullName evidence="6">SH3 domain-containing protein 21 isoform X1</fullName>
    </submittedName>
</protein>
<dbReference type="Pfam" id="PF07653">
    <property type="entry name" value="SH3_2"/>
    <property type="match status" value="1"/>
</dbReference>
<dbReference type="SMART" id="SM00326">
    <property type="entry name" value="SH3"/>
    <property type="match status" value="3"/>
</dbReference>
<feature type="compositionally biased region" description="Basic and acidic residues" evidence="3">
    <location>
        <begin position="481"/>
        <end position="500"/>
    </location>
</feature>
<sequence length="826" mass="89280">MEVLVLAGYRAQKEGELSLAPGDVVQQVCKGPTRGWLRGELGGHCGLFPERLVQEIPETLRGAGEAPEPRCARRRGRLAKSRGPQRWCKVNFNYNPEQVDELKLQAGDIVEVIKEIEDGWWLGKKNGQLGAFPSNFVELLDSGPPSLGNSDMPSVSPEPQRPPKLSSLTYDSPPDYLRTVSCPETYRVLFDYHPEAPDELALRRGDVVKVLRKTTEDMGWWEGESQGRRGVFPDNFVLPPPPIKKLAPRKVVSQESAPIKEPKKMMTRTALPTVKKLMTAPTGHSKAKPSRTPGGDGQKRPSRDPGSNGSLLSGGPGHPGRKRSRTQASRQRSATSQEERSSRAKASVNKTPTLGKTPNPRKISSPEKAPSPEEILTSDKTPTPEETPTLEDKARSPDGVVLVDQVPAPGEPPEDEVPGPKVAPSGDKASTPQKALTQKQMLSEEASTGDDTQLHPFFLEAALPKGKSLLVNKAQSRKQVHIPEEPHLSKMRHTLDKRDSSALQSEAKPGFRPALERAHPPNEAPTLLEEAPAKDESTPNEEVPLKEVAPAEKNLHLTTPTPDPQETPTLHSLVPQSPTDSRSDRDDIMRLQDQKEVDRHLGGAEEREGEAPVAGGSNEAEDPGVLESGLQPRADADADAVREGPGGTMAGPGGEAGSGHPCPCARDFQKPKKVNCGVSTQRLPGPCGGGACAAGAGRGWRPRRSAFLAVSPGHIWPTCGSHYSSQGLRARLFLPTGWRGWGWGRLLPTPDCRRGPGGPGSAFRLDSGIQLCARGARGPHFSVRAQTPPRWPHCPLGKTHRNAPRTRHQFHSPAQAHMVALGLIAP</sequence>
<dbReference type="Proteomes" id="UP000515202">
    <property type="component" value="Unplaced"/>
</dbReference>
<feature type="region of interest" description="Disordered" evidence="3">
    <location>
        <begin position="248"/>
        <end position="450"/>
    </location>
</feature>
<name>A0A6P6CDK0_PTEVA</name>
<feature type="region of interest" description="Disordered" evidence="3">
    <location>
        <begin position="472"/>
        <end position="660"/>
    </location>
</feature>
<dbReference type="GeneID" id="105290704"/>
<accession>A0A6P6CDK0</accession>
<dbReference type="InterPro" id="IPR001452">
    <property type="entry name" value="SH3_domain"/>
</dbReference>
<keyword evidence="5" id="KW-1185">Reference proteome</keyword>
<evidence type="ECO:0000313" key="5">
    <source>
        <dbReference type="Proteomes" id="UP000515202"/>
    </source>
</evidence>
<keyword evidence="1 2" id="KW-0728">SH3 domain</keyword>
<feature type="compositionally biased region" description="Basic and acidic residues" evidence="3">
    <location>
        <begin position="531"/>
        <end position="555"/>
    </location>
</feature>
<proteinExistence type="predicted"/>
<feature type="domain" description="SH3" evidence="4">
    <location>
        <begin position="1"/>
        <end position="58"/>
    </location>
</feature>
<dbReference type="PANTHER" id="PTHR14167:SF28">
    <property type="entry name" value="SH3 DOMAIN-CONTAINING PROTEIN 21"/>
    <property type="match status" value="1"/>
</dbReference>
<evidence type="ECO:0000313" key="6">
    <source>
        <dbReference type="RefSeq" id="XP_023385150.1"/>
    </source>
</evidence>
<feature type="compositionally biased region" description="Low complexity" evidence="3">
    <location>
        <begin position="326"/>
        <end position="336"/>
    </location>
</feature>
<feature type="region of interest" description="Disordered" evidence="3">
    <location>
        <begin position="142"/>
        <end position="170"/>
    </location>
</feature>